<dbReference type="EMBL" id="CP001016">
    <property type="protein sequence ID" value="ACB96342.1"/>
    <property type="molecule type" value="Genomic_DNA"/>
</dbReference>
<keyword evidence="2" id="KW-0479">Metal-binding</keyword>
<dbReference type="SUPFAM" id="SSF102215">
    <property type="entry name" value="Creatininase"/>
    <property type="match status" value="1"/>
</dbReference>
<dbReference type="Pfam" id="PF02633">
    <property type="entry name" value="Creatininase"/>
    <property type="match status" value="1"/>
</dbReference>
<keyword evidence="7" id="KW-1185">Reference proteome</keyword>
<name>B2IJW7_BEII9</name>
<dbReference type="GO" id="GO:0009231">
    <property type="term" value="P:riboflavin biosynthetic process"/>
    <property type="evidence" value="ECO:0007669"/>
    <property type="project" value="TreeGrafter"/>
</dbReference>
<dbReference type="InterPro" id="IPR003785">
    <property type="entry name" value="Creatininase/forma_Hydrolase"/>
</dbReference>
<dbReference type="eggNOG" id="COG1402">
    <property type="taxonomic scope" value="Bacteria"/>
</dbReference>
<evidence type="ECO:0000256" key="4">
    <source>
        <dbReference type="ARBA" id="ARBA00022833"/>
    </source>
</evidence>
<evidence type="ECO:0000313" key="7">
    <source>
        <dbReference type="Proteomes" id="UP000001695"/>
    </source>
</evidence>
<keyword evidence="3" id="KW-0378">Hydrolase</keyword>
<protein>
    <recommendedName>
        <fullName evidence="8">Creatininase</fullName>
    </recommendedName>
</protein>
<dbReference type="STRING" id="395963.Bind_2770"/>
<dbReference type="InterPro" id="IPR024087">
    <property type="entry name" value="Creatininase-like_sf"/>
</dbReference>
<proteinExistence type="inferred from homology"/>
<evidence type="ECO:0000256" key="1">
    <source>
        <dbReference type="ARBA" id="ARBA00001947"/>
    </source>
</evidence>
<gene>
    <name evidence="6" type="ordered locus">Bind_2770</name>
</gene>
<sequence>MNVQDEVRWERLKPAEFIARRDACPIVYLPMGLCEPHGHVAPFGLDTIKAEWLCLEAARRFGGVVAPTQSWHIHECGYHAPWLREVMDGINPLLAALPAHLVLETLLYQLRAFRNGGFKAAVVISGHNGAQDDLRMVARHFSAAFPFEHFVASDPELVKGLFHGDHAGRYEISQLLVVSGDLIALERSGRVATDALGRFAQNPDAAEATVEEGRAILDASLEHIGQVVKAFHLAAEPADFVPMAALVPVWQAIDADRAHWCTADPLPLATPSL</sequence>
<reference evidence="7" key="1">
    <citation type="submission" date="2008-03" db="EMBL/GenBank/DDBJ databases">
        <title>Complete sequence of chromosome of Beijerinckia indica subsp. indica ATCC 9039.</title>
        <authorList>
            <consortium name="US DOE Joint Genome Institute"/>
            <person name="Copeland A."/>
            <person name="Lucas S."/>
            <person name="Lapidus A."/>
            <person name="Glavina del Rio T."/>
            <person name="Dalin E."/>
            <person name="Tice H."/>
            <person name="Bruce D."/>
            <person name="Goodwin L."/>
            <person name="Pitluck S."/>
            <person name="LaButti K."/>
            <person name="Schmutz J."/>
            <person name="Larimer F."/>
            <person name="Land M."/>
            <person name="Hauser L."/>
            <person name="Kyrpides N."/>
            <person name="Mikhailova N."/>
            <person name="Dunfield P.F."/>
            <person name="Dedysh S.N."/>
            <person name="Liesack W."/>
            <person name="Saw J.H."/>
            <person name="Alam M."/>
            <person name="Chen Y."/>
            <person name="Murrell J.C."/>
            <person name="Richardson P."/>
        </authorList>
    </citation>
    <scope>NUCLEOTIDE SEQUENCE [LARGE SCALE GENOMIC DNA]</scope>
    <source>
        <strain evidence="7">ATCC 9039 / DSM 1715 / NCIMB 8712</strain>
    </source>
</reference>
<dbReference type="HOGENOM" id="CLU_079873_0_0_5"/>
<keyword evidence="4" id="KW-0862">Zinc</keyword>
<evidence type="ECO:0000256" key="3">
    <source>
        <dbReference type="ARBA" id="ARBA00022801"/>
    </source>
</evidence>
<dbReference type="AlphaFoldDB" id="B2IJW7"/>
<dbReference type="PANTHER" id="PTHR35005:SF1">
    <property type="entry name" value="2-AMINO-5-FORMYLAMINO-6-RIBOSYLAMINOPYRIMIDIN-4(3H)-ONE 5'-MONOPHOSPHATE DEFORMYLASE"/>
    <property type="match status" value="1"/>
</dbReference>
<dbReference type="GO" id="GO:0016811">
    <property type="term" value="F:hydrolase activity, acting on carbon-nitrogen (but not peptide) bonds, in linear amides"/>
    <property type="evidence" value="ECO:0007669"/>
    <property type="project" value="TreeGrafter"/>
</dbReference>
<organism evidence="6 7">
    <name type="scientific">Beijerinckia indica subsp. indica (strain ATCC 9039 / DSM 1715 / NCIMB 8712)</name>
    <dbReference type="NCBI Taxonomy" id="395963"/>
    <lineage>
        <taxon>Bacteria</taxon>
        <taxon>Pseudomonadati</taxon>
        <taxon>Pseudomonadota</taxon>
        <taxon>Alphaproteobacteria</taxon>
        <taxon>Hyphomicrobiales</taxon>
        <taxon>Beijerinckiaceae</taxon>
        <taxon>Beijerinckia</taxon>
    </lineage>
</organism>
<dbReference type="RefSeq" id="WP_012385693.1">
    <property type="nucleotide sequence ID" value="NC_010581.1"/>
</dbReference>
<comment type="similarity">
    <text evidence="5">Belongs to the creatininase superfamily.</text>
</comment>
<reference evidence="6 7" key="2">
    <citation type="journal article" date="2010" name="J. Bacteriol.">
        <title>Complete genome sequence of Beijerinckia indica subsp. indica.</title>
        <authorList>
            <person name="Tamas I."/>
            <person name="Dedysh S.N."/>
            <person name="Liesack W."/>
            <person name="Stott M.B."/>
            <person name="Alam M."/>
            <person name="Murrell J.C."/>
            <person name="Dunfield P.F."/>
        </authorList>
    </citation>
    <scope>NUCLEOTIDE SEQUENCE [LARGE SCALE GENOMIC DNA]</scope>
    <source>
        <strain evidence="7">ATCC 9039 / DSM 1715 / NCIMB 8712</strain>
    </source>
</reference>
<dbReference type="PANTHER" id="PTHR35005">
    <property type="entry name" value="3-DEHYDRO-SCYLLO-INOSOSE HYDROLASE"/>
    <property type="match status" value="1"/>
</dbReference>
<accession>B2IJW7</accession>
<dbReference type="GO" id="GO:0046872">
    <property type="term" value="F:metal ion binding"/>
    <property type="evidence" value="ECO:0007669"/>
    <property type="project" value="UniProtKB-KW"/>
</dbReference>
<dbReference type="Proteomes" id="UP000001695">
    <property type="component" value="Chromosome"/>
</dbReference>
<evidence type="ECO:0008006" key="8">
    <source>
        <dbReference type="Google" id="ProtNLM"/>
    </source>
</evidence>
<dbReference type="Gene3D" id="3.40.50.10310">
    <property type="entry name" value="Creatininase"/>
    <property type="match status" value="1"/>
</dbReference>
<evidence type="ECO:0000256" key="5">
    <source>
        <dbReference type="ARBA" id="ARBA00024029"/>
    </source>
</evidence>
<dbReference type="OrthoDB" id="9801445at2"/>
<comment type="cofactor">
    <cofactor evidence="1">
        <name>Zn(2+)</name>
        <dbReference type="ChEBI" id="CHEBI:29105"/>
    </cofactor>
</comment>
<evidence type="ECO:0000313" key="6">
    <source>
        <dbReference type="EMBL" id="ACB96342.1"/>
    </source>
</evidence>
<evidence type="ECO:0000256" key="2">
    <source>
        <dbReference type="ARBA" id="ARBA00022723"/>
    </source>
</evidence>
<dbReference type="KEGG" id="bid:Bind_2770"/>